<dbReference type="PANTHER" id="PTHR33376">
    <property type="match status" value="1"/>
</dbReference>
<feature type="signal peptide" evidence="4">
    <location>
        <begin position="1"/>
        <end position="21"/>
    </location>
</feature>
<dbReference type="InterPro" id="IPR018389">
    <property type="entry name" value="DctP_fam"/>
</dbReference>
<dbReference type="NCBIfam" id="TIGR00787">
    <property type="entry name" value="dctP"/>
    <property type="match status" value="1"/>
</dbReference>
<dbReference type="NCBIfam" id="NF037995">
    <property type="entry name" value="TRAP_S1"/>
    <property type="match status" value="1"/>
</dbReference>
<dbReference type="PANTHER" id="PTHR33376:SF7">
    <property type="entry name" value="C4-DICARBOXYLATE-BINDING PROTEIN DCTB"/>
    <property type="match status" value="1"/>
</dbReference>
<dbReference type="Gene3D" id="3.40.190.170">
    <property type="entry name" value="Bacterial extracellular solute-binding protein, family 7"/>
    <property type="match status" value="1"/>
</dbReference>
<sequence>MKRLSALFLAVTMIFALSACGGSPSSSTPAAFPQGTSAESPAADPITMKLGLTFADNHLITQELYAMSDAVKERTNGGITIEIYADSLLGKETEMYEQLYMGTIDMALETIAFQSTTHPELTIEDLPYMFATREDGYAALDGGYGAKIDEIIASDGQIRNLGYMELGYRHMTNNVRPINVPADMSGIKFRTTTSDLRLAVFEALGAQPISMSFSEVFTGLQQKVIDGQESPLSTIDSSSFAEVQKYLSLTGHFWTNECLLINEPLWQSLSPEWQTILQEEVDACETRIREKNVISDEELIAKLESEGMQVNEVDKAAFSELLQPLYKEWEGKVIGSELMDAYRTYSGY</sequence>
<accession>A0ABR7NFF8</accession>
<evidence type="ECO:0000256" key="1">
    <source>
        <dbReference type="ARBA" id="ARBA00009023"/>
    </source>
</evidence>
<comment type="caution">
    <text evidence="5">The sequence shown here is derived from an EMBL/GenBank/DDBJ whole genome shotgun (WGS) entry which is preliminary data.</text>
</comment>
<dbReference type="Pfam" id="PF03480">
    <property type="entry name" value="DctP"/>
    <property type="match status" value="1"/>
</dbReference>
<dbReference type="PROSITE" id="PS51257">
    <property type="entry name" value="PROKAR_LIPOPROTEIN"/>
    <property type="match status" value="1"/>
</dbReference>
<evidence type="ECO:0000256" key="4">
    <source>
        <dbReference type="SAM" id="SignalP"/>
    </source>
</evidence>
<dbReference type="CDD" id="cd13603">
    <property type="entry name" value="PBP2_TRAP_Siap_TeaA_like"/>
    <property type="match status" value="1"/>
</dbReference>
<dbReference type="PIRSF" id="PIRSF006470">
    <property type="entry name" value="DctB"/>
    <property type="match status" value="1"/>
</dbReference>
<dbReference type="RefSeq" id="WP_262398795.1">
    <property type="nucleotide sequence ID" value="NZ_JACRTB010000002.1"/>
</dbReference>
<comment type="similarity">
    <text evidence="1">Belongs to the bacterial solute-binding protein 7 family.</text>
</comment>
<keyword evidence="3 4" id="KW-0732">Signal</keyword>
<keyword evidence="2" id="KW-0813">Transport</keyword>
<feature type="chain" id="PRO_5046580357" evidence="4">
    <location>
        <begin position="22"/>
        <end position="348"/>
    </location>
</feature>
<gene>
    <name evidence="5" type="ORF">H8717_01805</name>
</gene>
<evidence type="ECO:0000256" key="2">
    <source>
        <dbReference type="ARBA" id="ARBA00022448"/>
    </source>
</evidence>
<dbReference type="Proteomes" id="UP000658131">
    <property type="component" value="Unassembled WGS sequence"/>
</dbReference>
<evidence type="ECO:0000313" key="6">
    <source>
        <dbReference type="Proteomes" id="UP000658131"/>
    </source>
</evidence>
<name>A0ABR7NFF8_9FIRM</name>
<dbReference type="EMBL" id="JACRTB010000002">
    <property type="protein sequence ID" value="MBC8575147.1"/>
    <property type="molecule type" value="Genomic_DNA"/>
</dbReference>
<dbReference type="InterPro" id="IPR004682">
    <property type="entry name" value="TRAP_DctP"/>
</dbReference>
<evidence type="ECO:0000313" key="5">
    <source>
        <dbReference type="EMBL" id="MBC8575147.1"/>
    </source>
</evidence>
<keyword evidence="6" id="KW-1185">Reference proteome</keyword>
<protein>
    <submittedName>
        <fullName evidence="5">TRAP transporter substrate-binding protein</fullName>
    </submittedName>
</protein>
<proteinExistence type="inferred from homology"/>
<dbReference type="InterPro" id="IPR038404">
    <property type="entry name" value="TRAP_DctP_sf"/>
</dbReference>
<reference evidence="5 6" key="1">
    <citation type="submission" date="2020-08" db="EMBL/GenBank/DDBJ databases">
        <title>Genome public.</title>
        <authorList>
            <person name="Liu C."/>
            <person name="Sun Q."/>
        </authorList>
    </citation>
    <scope>NUCLEOTIDE SEQUENCE [LARGE SCALE GENOMIC DNA]</scope>
    <source>
        <strain evidence="5 6">BX1</strain>
    </source>
</reference>
<organism evidence="5 6">
    <name type="scientific">Yanshouia hominis</name>
    <dbReference type="NCBI Taxonomy" id="2763673"/>
    <lineage>
        <taxon>Bacteria</taxon>
        <taxon>Bacillati</taxon>
        <taxon>Bacillota</taxon>
        <taxon>Clostridia</taxon>
        <taxon>Eubacteriales</taxon>
        <taxon>Oscillospiraceae</taxon>
        <taxon>Yanshouia</taxon>
    </lineage>
</organism>
<evidence type="ECO:0000256" key="3">
    <source>
        <dbReference type="ARBA" id="ARBA00022729"/>
    </source>
</evidence>